<evidence type="ECO:0000313" key="1">
    <source>
        <dbReference type="EMBL" id="JAE30354.1"/>
    </source>
</evidence>
<sequence>MNSDCTVPERLFTVLFIVYQYPSNTNWQLSMQFQLVI</sequence>
<name>A0A0A9H3I4_ARUDO</name>
<dbReference type="AlphaFoldDB" id="A0A0A9H3I4"/>
<protein>
    <submittedName>
        <fullName evidence="1">Uncharacterized protein</fullName>
    </submittedName>
</protein>
<dbReference type="EMBL" id="GBRH01167542">
    <property type="protein sequence ID" value="JAE30354.1"/>
    <property type="molecule type" value="Transcribed_RNA"/>
</dbReference>
<organism evidence="1">
    <name type="scientific">Arundo donax</name>
    <name type="common">Giant reed</name>
    <name type="synonym">Donax arundinaceus</name>
    <dbReference type="NCBI Taxonomy" id="35708"/>
    <lineage>
        <taxon>Eukaryota</taxon>
        <taxon>Viridiplantae</taxon>
        <taxon>Streptophyta</taxon>
        <taxon>Embryophyta</taxon>
        <taxon>Tracheophyta</taxon>
        <taxon>Spermatophyta</taxon>
        <taxon>Magnoliopsida</taxon>
        <taxon>Liliopsida</taxon>
        <taxon>Poales</taxon>
        <taxon>Poaceae</taxon>
        <taxon>PACMAD clade</taxon>
        <taxon>Arundinoideae</taxon>
        <taxon>Arundineae</taxon>
        <taxon>Arundo</taxon>
    </lineage>
</organism>
<reference evidence="1" key="2">
    <citation type="journal article" date="2015" name="Data Brief">
        <title>Shoot transcriptome of the giant reed, Arundo donax.</title>
        <authorList>
            <person name="Barrero R.A."/>
            <person name="Guerrero F.D."/>
            <person name="Moolhuijzen P."/>
            <person name="Goolsby J.A."/>
            <person name="Tidwell J."/>
            <person name="Bellgard S.E."/>
            <person name="Bellgard M.I."/>
        </authorList>
    </citation>
    <scope>NUCLEOTIDE SEQUENCE</scope>
    <source>
        <tissue evidence="1">Shoot tissue taken approximately 20 cm above the soil surface</tissue>
    </source>
</reference>
<reference evidence="1" key="1">
    <citation type="submission" date="2014-09" db="EMBL/GenBank/DDBJ databases">
        <authorList>
            <person name="Magalhaes I.L.F."/>
            <person name="Oliveira U."/>
            <person name="Santos F.R."/>
            <person name="Vidigal T.H.D.A."/>
            <person name="Brescovit A.D."/>
            <person name="Santos A.J."/>
        </authorList>
    </citation>
    <scope>NUCLEOTIDE SEQUENCE</scope>
    <source>
        <tissue evidence="1">Shoot tissue taken approximately 20 cm above the soil surface</tissue>
    </source>
</reference>
<proteinExistence type="predicted"/>
<accession>A0A0A9H3I4</accession>